<comment type="caution">
    <text evidence="12">The sequence shown here is derived from an EMBL/GenBank/DDBJ whole genome shotgun (WGS) entry which is preliminary data.</text>
</comment>
<comment type="miscellaneous">
    <text evidence="9">This function is generally fulfilled by the C-terminal part of HisG, which is missing in some bacteria such as this one.</text>
</comment>
<dbReference type="Proteomes" id="UP000094412">
    <property type="component" value="Unassembled WGS sequence"/>
</dbReference>
<gene>
    <name evidence="9 12" type="primary">hisZ</name>
    <name evidence="12" type="ORF">QV13_08905</name>
</gene>
<comment type="subunit">
    <text evidence="4 9">Heteromultimer composed of HisG and HisZ subunits.</text>
</comment>
<keyword evidence="9" id="KW-0028">Amino-acid biosynthesis</keyword>
<evidence type="ECO:0000256" key="5">
    <source>
        <dbReference type="ARBA" id="ARBA00020397"/>
    </source>
</evidence>
<dbReference type="SUPFAM" id="SSF55681">
    <property type="entry name" value="Class II aaRS and biotin synthetases"/>
    <property type="match status" value="1"/>
</dbReference>
<dbReference type="InterPro" id="IPR004516">
    <property type="entry name" value="HisRS/HisZ"/>
</dbReference>
<sequence length="374" mass="39491">MRSARPPAFAGEVAALLERRGAGLVEVAVLQPADPFLDMAGEDLRRRIFLTESETGQTLCLRPEFTIPVCLDHIASQAGTPRRYGYLGEVFRQRREGGNEFFQAGIEDLGDTDTAAADARNIADAHALLSLALPDRVLSVTLGDQAIFEAVLAALGLPRGWRMRLARAFGSKEMLEAALADLANPPRNGQLPAPIATLALDADLDGLMAHIAGGMETVGLSASAGRTPADIARRLVEKAQLRSVRLSDEAFAALKAFLAIHVPLAQAAAALERFAADAGLALGAALDTFAARADAVAGHGLPSEAVRYDAAFGRPLDYYTGLVFEIASADGERPLAGGGRYDRLLTLLGAKSQIPGVGFSVWLDRIEALRGDAS</sequence>
<comment type="function">
    <text evidence="8 9">Required for the first step of histidine biosynthesis. May allow the feedback regulation of ATP phosphoribosyltransferase activity by histidine.</text>
</comment>
<comment type="pathway">
    <text evidence="2 9">Amino-acid biosynthesis; L-histidine biosynthesis; L-histidine from 5-phospho-alpha-D-ribose 1-diphosphate: step 1/9.</text>
</comment>
<feature type="binding site" evidence="10">
    <location>
        <begin position="318"/>
        <end position="319"/>
    </location>
    <ligand>
        <name>L-histidine</name>
        <dbReference type="ChEBI" id="CHEBI:57595"/>
    </ligand>
</feature>
<evidence type="ECO:0000256" key="3">
    <source>
        <dbReference type="ARBA" id="ARBA00005539"/>
    </source>
</evidence>
<dbReference type="NCBIfam" id="NF008951">
    <property type="entry name" value="PRK12295.1-4"/>
    <property type="match status" value="1"/>
</dbReference>
<dbReference type="HAMAP" id="MF_00125">
    <property type="entry name" value="HisZ"/>
    <property type="match status" value="1"/>
</dbReference>
<evidence type="ECO:0000256" key="6">
    <source>
        <dbReference type="ARBA" id="ARBA00022490"/>
    </source>
</evidence>
<feature type="binding site" evidence="10">
    <location>
        <position position="92"/>
    </location>
    <ligand>
        <name>L-histidine</name>
        <dbReference type="ChEBI" id="CHEBI:57595"/>
    </ligand>
</feature>
<evidence type="ECO:0000313" key="12">
    <source>
        <dbReference type="EMBL" id="OCX20773.1"/>
    </source>
</evidence>
<dbReference type="GO" id="GO:0005737">
    <property type="term" value="C:cytoplasm"/>
    <property type="evidence" value="ECO:0007669"/>
    <property type="project" value="UniProtKB-SubCell"/>
</dbReference>
<feature type="binding site" evidence="10">
    <location>
        <begin position="64"/>
        <end position="66"/>
    </location>
    <ligand>
        <name>L-histidine</name>
        <dbReference type="ChEBI" id="CHEBI:57595"/>
    </ligand>
</feature>
<dbReference type="GO" id="GO:0000105">
    <property type="term" value="P:L-histidine biosynthetic process"/>
    <property type="evidence" value="ECO:0007669"/>
    <property type="project" value="UniProtKB-UniRule"/>
</dbReference>
<dbReference type="PANTHER" id="PTHR43707:SF1">
    <property type="entry name" value="HISTIDINE--TRNA LIGASE, MITOCHONDRIAL-RELATED"/>
    <property type="match status" value="1"/>
</dbReference>
<dbReference type="GO" id="GO:0004821">
    <property type="term" value="F:histidine-tRNA ligase activity"/>
    <property type="evidence" value="ECO:0007669"/>
    <property type="project" value="TreeGrafter"/>
</dbReference>
<dbReference type="Gene3D" id="3.30.930.10">
    <property type="entry name" value="Bira Bifunctional Protein, Domain 2"/>
    <property type="match status" value="2"/>
</dbReference>
<dbReference type="UniPathway" id="UPA00031">
    <property type="reaction ID" value="UER00006"/>
</dbReference>
<keyword evidence="12" id="KW-0808">Transferase</keyword>
<dbReference type="OrthoDB" id="9797914at2"/>
<keyword evidence="6 9" id="KW-0963">Cytoplasm</keyword>
<dbReference type="PANTHER" id="PTHR43707">
    <property type="entry name" value="HISTIDYL-TRNA SYNTHETASE"/>
    <property type="match status" value="1"/>
</dbReference>
<dbReference type="Pfam" id="PF13393">
    <property type="entry name" value="tRNA-synt_His"/>
    <property type="match status" value="1"/>
</dbReference>
<dbReference type="InterPro" id="IPR041715">
    <property type="entry name" value="HisRS-like_core"/>
</dbReference>
<comment type="similarity">
    <text evidence="3 9">Belongs to the class-II aminoacyl-tRNA synthetase family. HisZ subfamily.</text>
</comment>
<keyword evidence="13" id="KW-1185">Reference proteome</keyword>
<keyword evidence="12" id="KW-0328">Glycosyltransferase</keyword>
<evidence type="ECO:0000256" key="10">
    <source>
        <dbReference type="PIRSR" id="PIRSR001549-1"/>
    </source>
</evidence>
<feature type="binding site" evidence="10">
    <location>
        <position position="314"/>
    </location>
    <ligand>
        <name>L-histidine</name>
        <dbReference type="ChEBI" id="CHEBI:57595"/>
    </ligand>
</feature>
<dbReference type="InterPro" id="IPR045864">
    <property type="entry name" value="aa-tRNA-synth_II/BPL/LPL"/>
</dbReference>
<dbReference type="InterPro" id="IPR004517">
    <property type="entry name" value="HisZ"/>
</dbReference>
<evidence type="ECO:0000256" key="1">
    <source>
        <dbReference type="ARBA" id="ARBA00004496"/>
    </source>
</evidence>
<dbReference type="EMBL" id="MDEO01000029">
    <property type="protein sequence ID" value="OCX20773.1"/>
    <property type="molecule type" value="Genomic_DNA"/>
</dbReference>
<evidence type="ECO:0000259" key="11">
    <source>
        <dbReference type="Pfam" id="PF13393"/>
    </source>
</evidence>
<evidence type="ECO:0000256" key="4">
    <source>
        <dbReference type="ARBA" id="ARBA00011496"/>
    </source>
</evidence>
<evidence type="ECO:0000313" key="13">
    <source>
        <dbReference type="Proteomes" id="UP000094412"/>
    </source>
</evidence>
<dbReference type="GO" id="GO:0016757">
    <property type="term" value="F:glycosyltransferase activity"/>
    <property type="evidence" value="ECO:0007669"/>
    <property type="project" value="UniProtKB-KW"/>
</dbReference>
<organism evidence="12 13">
    <name type="scientific">Mesorhizobium hungaricum</name>
    <dbReference type="NCBI Taxonomy" id="1566387"/>
    <lineage>
        <taxon>Bacteria</taxon>
        <taxon>Pseudomonadati</taxon>
        <taxon>Pseudomonadota</taxon>
        <taxon>Alphaproteobacteria</taxon>
        <taxon>Hyphomicrobiales</taxon>
        <taxon>Phyllobacteriaceae</taxon>
        <taxon>Mesorhizobium</taxon>
    </lineage>
</organism>
<evidence type="ECO:0000256" key="9">
    <source>
        <dbReference type="HAMAP-Rule" id="MF_00125"/>
    </source>
</evidence>
<feature type="binding site" evidence="10">
    <location>
        <position position="107"/>
    </location>
    <ligand>
        <name>L-histidine</name>
        <dbReference type="ChEBI" id="CHEBI:57595"/>
    </ligand>
</feature>
<dbReference type="AlphaFoldDB" id="A0A1C2E1G3"/>
<dbReference type="PIRSF" id="PIRSF001549">
    <property type="entry name" value="His-tRNA_synth"/>
    <property type="match status" value="1"/>
</dbReference>
<evidence type="ECO:0000256" key="7">
    <source>
        <dbReference type="ARBA" id="ARBA00023102"/>
    </source>
</evidence>
<feature type="domain" description="Class II Histidinyl-tRNA synthetase (HisRS)-like catalytic core" evidence="11">
    <location>
        <begin position="11"/>
        <end position="366"/>
    </location>
</feature>
<protein>
    <recommendedName>
        <fullName evidence="5 9">ATP phosphoribosyltransferase regulatory subunit</fullName>
    </recommendedName>
</protein>
<feature type="binding site" evidence="10">
    <location>
        <position position="103"/>
    </location>
    <ligand>
        <name>L-histidine</name>
        <dbReference type="ChEBI" id="CHEBI:57595"/>
    </ligand>
</feature>
<dbReference type="RefSeq" id="WP_024924654.1">
    <property type="nucleotide sequence ID" value="NZ_MDEO01000029.1"/>
</dbReference>
<accession>A0A1C2E1G3</accession>
<reference evidence="12 13" key="1">
    <citation type="submission" date="2016-08" db="EMBL/GenBank/DDBJ databases">
        <title>Whole genome sequence of Mesorhizobium sp. strain UASWS1009 isolated from industrial sewage.</title>
        <authorList>
            <person name="Crovadore J."/>
            <person name="Calmin G."/>
            <person name="Chablais R."/>
            <person name="Cochard B."/>
            <person name="Lefort F."/>
        </authorList>
    </citation>
    <scope>NUCLEOTIDE SEQUENCE [LARGE SCALE GENOMIC DNA]</scope>
    <source>
        <strain evidence="12 13">UASWS1009</strain>
    </source>
</reference>
<evidence type="ECO:0000256" key="2">
    <source>
        <dbReference type="ARBA" id="ARBA00004667"/>
    </source>
</evidence>
<name>A0A1C2E1G3_9HYPH</name>
<evidence type="ECO:0000256" key="8">
    <source>
        <dbReference type="ARBA" id="ARBA00025246"/>
    </source>
</evidence>
<proteinExistence type="inferred from homology"/>
<dbReference type="GO" id="GO:0006427">
    <property type="term" value="P:histidyl-tRNA aminoacylation"/>
    <property type="evidence" value="ECO:0007669"/>
    <property type="project" value="TreeGrafter"/>
</dbReference>
<comment type="subcellular location">
    <subcellularLocation>
        <location evidence="1 9">Cytoplasm</location>
    </subcellularLocation>
</comment>
<keyword evidence="7 9" id="KW-0368">Histidine biosynthesis</keyword>
<dbReference type="STRING" id="1566387.QV13_08905"/>